<dbReference type="OrthoDB" id="9801026at2"/>
<protein>
    <submittedName>
        <fullName evidence="1">Proteic killer suppression protein</fullName>
    </submittedName>
</protein>
<name>A0A1M6JMP1_9BACT</name>
<sequence length="110" mass="12585">MKLSYKTNKLEKSFTTDKGLAKTYGSLAKKIKQRRNQLESAENLWAISQLPALRLHQYHGDRKGIWSVDIQENWRILFQINQDPIPALEDGGVDLKAITIISIEAVEDPH</sequence>
<organism evidence="1 2">
    <name type="scientific">Tangfeifania diversioriginum</name>
    <dbReference type="NCBI Taxonomy" id="1168035"/>
    <lineage>
        <taxon>Bacteria</taxon>
        <taxon>Pseudomonadati</taxon>
        <taxon>Bacteroidota</taxon>
        <taxon>Bacteroidia</taxon>
        <taxon>Marinilabiliales</taxon>
        <taxon>Prolixibacteraceae</taxon>
        <taxon>Tangfeifania</taxon>
    </lineage>
</organism>
<keyword evidence="2" id="KW-1185">Reference proteome</keyword>
<evidence type="ECO:0000313" key="1">
    <source>
        <dbReference type="EMBL" id="SHJ47930.1"/>
    </source>
</evidence>
<gene>
    <name evidence="1" type="ORF">SAMN05444280_12082</name>
</gene>
<reference evidence="1 2" key="1">
    <citation type="submission" date="2016-11" db="EMBL/GenBank/DDBJ databases">
        <authorList>
            <person name="Jaros S."/>
            <person name="Januszkiewicz K."/>
            <person name="Wedrychowicz H."/>
        </authorList>
    </citation>
    <scope>NUCLEOTIDE SEQUENCE [LARGE SCALE GENOMIC DNA]</scope>
    <source>
        <strain evidence="1 2">DSM 27063</strain>
    </source>
</reference>
<dbReference type="AlphaFoldDB" id="A0A1M6JMP1"/>
<proteinExistence type="predicted"/>
<dbReference type="EMBL" id="FQZE01000020">
    <property type="protein sequence ID" value="SHJ47930.1"/>
    <property type="molecule type" value="Genomic_DNA"/>
</dbReference>
<dbReference type="Gene3D" id="3.30.2310.20">
    <property type="entry name" value="RelE-like"/>
    <property type="match status" value="1"/>
</dbReference>
<dbReference type="Proteomes" id="UP000184050">
    <property type="component" value="Unassembled WGS sequence"/>
</dbReference>
<dbReference type="STRING" id="1168035.SAMN05444280_12082"/>
<dbReference type="RefSeq" id="WP_073170243.1">
    <property type="nucleotide sequence ID" value="NZ_FQZE01000020.1"/>
</dbReference>
<evidence type="ECO:0000313" key="2">
    <source>
        <dbReference type="Proteomes" id="UP000184050"/>
    </source>
</evidence>
<dbReference type="SUPFAM" id="SSF143011">
    <property type="entry name" value="RelE-like"/>
    <property type="match status" value="1"/>
</dbReference>
<dbReference type="InterPro" id="IPR007711">
    <property type="entry name" value="HigB-1"/>
</dbReference>
<dbReference type="InterPro" id="IPR035093">
    <property type="entry name" value="RelE/ParE_toxin_dom_sf"/>
</dbReference>
<accession>A0A1M6JMP1</accession>
<dbReference type="Pfam" id="PF05015">
    <property type="entry name" value="HigB-like_toxin"/>
    <property type="match status" value="1"/>
</dbReference>